<feature type="domain" description="Chorismate mutase" evidence="2">
    <location>
        <begin position="1"/>
        <end position="88"/>
    </location>
</feature>
<sequence>MSITEIREEIARVDMEILELIRKRQSLAGMMAQEKIRAGRPPVDPDQRDQVIARAVDVAVEAGIDPSGIKEIFSRLVLMSEQKQRGCMGDGNLP</sequence>
<dbReference type="RefSeq" id="WP_211530375.1">
    <property type="nucleotide sequence ID" value="NZ_JWHL01000004.1"/>
</dbReference>
<dbReference type="PANTHER" id="PTHR38041">
    <property type="entry name" value="CHORISMATE MUTASE"/>
    <property type="match status" value="1"/>
</dbReference>
<keyword evidence="1" id="KW-0413">Isomerase</keyword>
<gene>
    <name evidence="3" type="ORF">RJ53_04125</name>
</gene>
<dbReference type="InterPro" id="IPR002701">
    <property type="entry name" value="CM_II_prokaryot"/>
</dbReference>
<evidence type="ECO:0000259" key="2">
    <source>
        <dbReference type="PROSITE" id="PS51168"/>
    </source>
</evidence>
<dbReference type="GO" id="GO:0004106">
    <property type="term" value="F:chorismate mutase activity"/>
    <property type="evidence" value="ECO:0007669"/>
    <property type="project" value="InterPro"/>
</dbReference>
<dbReference type="InterPro" id="IPR036979">
    <property type="entry name" value="CM_dom_sf"/>
</dbReference>
<dbReference type="Pfam" id="PF01817">
    <property type="entry name" value="CM_2"/>
    <property type="match status" value="1"/>
</dbReference>
<dbReference type="Proteomes" id="UP000730161">
    <property type="component" value="Unassembled WGS sequence"/>
</dbReference>
<dbReference type="PROSITE" id="PS51168">
    <property type="entry name" value="CHORISMATE_MUT_2"/>
    <property type="match status" value="1"/>
</dbReference>
<evidence type="ECO:0000313" key="3">
    <source>
        <dbReference type="EMBL" id="MBR1368738.1"/>
    </source>
</evidence>
<keyword evidence="4" id="KW-1185">Reference proteome</keyword>
<organism evidence="3 4">
    <name type="scientific">Methanocalculus chunghsingensis</name>
    <dbReference type="NCBI Taxonomy" id="156457"/>
    <lineage>
        <taxon>Archaea</taxon>
        <taxon>Methanobacteriati</taxon>
        <taxon>Methanobacteriota</taxon>
        <taxon>Stenosarchaea group</taxon>
        <taxon>Methanomicrobia</taxon>
        <taxon>Methanomicrobiales</taxon>
        <taxon>Methanocalculaceae</taxon>
        <taxon>Methanocalculus</taxon>
    </lineage>
</organism>
<dbReference type="GO" id="GO:0046417">
    <property type="term" value="P:chorismate metabolic process"/>
    <property type="evidence" value="ECO:0007669"/>
    <property type="project" value="InterPro"/>
</dbReference>
<evidence type="ECO:0000256" key="1">
    <source>
        <dbReference type="ARBA" id="ARBA00023235"/>
    </source>
</evidence>
<dbReference type="AlphaFoldDB" id="A0A8J7W731"/>
<dbReference type="InterPro" id="IPR036263">
    <property type="entry name" value="Chorismate_II_sf"/>
</dbReference>
<dbReference type="SUPFAM" id="SSF48600">
    <property type="entry name" value="Chorismate mutase II"/>
    <property type="match status" value="1"/>
</dbReference>
<dbReference type="PANTHER" id="PTHR38041:SF1">
    <property type="entry name" value="CHORISMATE MUTASE"/>
    <property type="match status" value="1"/>
</dbReference>
<dbReference type="SMART" id="SM00830">
    <property type="entry name" value="CM_2"/>
    <property type="match status" value="1"/>
</dbReference>
<dbReference type="Gene3D" id="1.20.59.10">
    <property type="entry name" value="Chorismate mutase"/>
    <property type="match status" value="1"/>
</dbReference>
<dbReference type="EMBL" id="JWHL01000004">
    <property type="protein sequence ID" value="MBR1368738.1"/>
    <property type="molecule type" value="Genomic_DNA"/>
</dbReference>
<proteinExistence type="predicted"/>
<name>A0A8J7W731_9EURY</name>
<reference evidence="3" key="1">
    <citation type="submission" date="2014-12" db="EMBL/GenBank/DDBJ databases">
        <authorList>
            <person name="Huang H.-H."/>
            <person name="Chen S.-C."/>
            <person name="Lai M.-C."/>
        </authorList>
    </citation>
    <scope>NUCLEOTIDE SEQUENCE</scope>
    <source>
        <strain evidence="3">K1F9705b</strain>
    </source>
</reference>
<accession>A0A8J7W731</accession>
<protein>
    <recommendedName>
        <fullName evidence="2">Chorismate mutase domain-containing protein</fullName>
    </recommendedName>
</protein>
<dbReference type="GO" id="GO:0009697">
    <property type="term" value="P:salicylic acid biosynthetic process"/>
    <property type="evidence" value="ECO:0007669"/>
    <property type="project" value="TreeGrafter"/>
</dbReference>
<dbReference type="OrthoDB" id="107004at2157"/>
<evidence type="ECO:0000313" key="4">
    <source>
        <dbReference type="Proteomes" id="UP000730161"/>
    </source>
</evidence>
<comment type="caution">
    <text evidence="3">The sequence shown here is derived from an EMBL/GenBank/DDBJ whole genome shotgun (WGS) entry which is preliminary data.</text>
</comment>
<dbReference type="InterPro" id="IPR051331">
    <property type="entry name" value="Chorismate_mutase-related"/>
</dbReference>